<dbReference type="Gene3D" id="3.30.465.10">
    <property type="match status" value="1"/>
</dbReference>
<dbReference type="InterPro" id="IPR012951">
    <property type="entry name" value="BBE"/>
</dbReference>
<reference evidence="2" key="1">
    <citation type="journal article" date="2023" name="J. Hazard. Mater.">
        <title>Anaerobic biodegradation of pyrene and benzo[a]pyrene by a new sulfate-reducing Desulforamulus aquiferis strain DSA.</title>
        <authorList>
            <person name="Zhang Z."/>
            <person name="Sun J."/>
            <person name="Gong X."/>
            <person name="Wang C."/>
            <person name="Wang H."/>
        </authorList>
    </citation>
    <scope>NUCLEOTIDE SEQUENCE</scope>
    <source>
        <strain evidence="2">DSA</strain>
    </source>
</reference>
<organism evidence="2 3">
    <name type="scientific">Desulforamulus aquiferis</name>
    <dbReference type="NCBI Taxonomy" id="1397668"/>
    <lineage>
        <taxon>Bacteria</taxon>
        <taxon>Bacillati</taxon>
        <taxon>Bacillota</taxon>
        <taxon>Clostridia</taxon>
        <taxon>Eubacteriales</taxon>
        <taxon>Peptococcaceae</taxon>
        <taxon>Desulforamulus</taxon>
    </lineage>
</organism>
<dbReference type="Proteomes" id="UP001172911">
    <property type="component" value="Unassembled WGS sequence"/>
</dbReference>
<gene>
    <name evidence="2" type="ORF">P6N53_09985</name>
</gene>
<evidence type="ECO:0000259" key="1">
    <source>
        <dbReference type="Pfam" id="PF08031"/>
    </source>
</evidence>
<feature type="domain" description="Berberine/berberine-like" evidence="1">
    <location>
        <begin position="15"/>
        <end position="59"/>
    </location>
</feature>
<dbReference type="InterPro" id="IPR016169">
    <property type="entry name" value="FAD-bd_PCMH_sub2"/>
</dbReference>
<dbReference type="RefSeq" id="WP_304542845.1">
    <property type="nucleotide sequence ID" value="NZ_JARPTC010000014.1"/>
</dbReference>
<name>A0AAW7ZCY0_9FIRM</name>
<keyword evidence="3" id="KW-1185">Reference proteome</keyword>
<dbReference type="GO" id="GO:0050660">
    <property type="term" value="F:flavin adenine dinucleotide binding"/>
    <property type="evidence" value="ECO:0007669"/>
    <property type="project" value="InterPro"/>
</dbReference>
<dbReference type="AlphaFoldDB" id="A0AAW7ZCY0"/>
<proteinExistence type="predicted"/>
<accession>A0AAW7ZCY0</accession>
<evidence type="ECO:0000313" key="2">
    <source>
        <dbReference type="EMBL" id="MDO7787549.1"/>
    </source>
</evidence>
<evidence type="ECO:0000313" key="3">
    <source>
        <dbReference type="Proteomes" id="UP001172911"/>
    </source>
</evidence>
<dbReference type="EMBL" id="JARPTC010000014">
    <property type="protein sequence ID" value="MDO7787549.1"/>
    <property type="molecule type" value="Genomic_DNA"/>
</dbReference>
<dbReference type="Pfam" id="PF08031">
    <property type="entry name" value="BBE"/>
    <property type="match status" value="1"/>
</dbReference>
<protein>
    <submittedName>
        <fullName evidence="2">BBE domain-containing protein</fullName>
    </submittedName>
</protein>
<comment type="caution">
    <text evidence="2">The sequence shown here is derived from an EMBL/GenBank/DDBJ whole genome shotgun (WGS) entry which is preliminary data.</text>
</comment>
<dbReference type="GO" id="GO:0016491">
    <property type="term" value="F:oxidoreductase activity"/>
    <property type="evidence" value="ECO:0007669"/>
    <property type="project" value="InterPro"/>
</dbReference>
<sequence length="59" mass="6876">MQDKFDFLKGITTGSYINFPFSPLKNYEEAYFGKNANILNYIKAIYDPLNVFNFPQSIN</sequence>
<reference evidence="2" key="2">
    <citation type="submission" date="2023-03" db="EMBL/GenBank/DDBJ databases">
        <authorList>
            <person name="Zhang Z."/>
        </authorList>
    </citation>
    <scope>NUCLEOTIDE SEQUENCE</scope>
    <source>
        <strain evidence="2">DSA</strain>
    </source>
</reference>